<evidence type="ECO:0000256" key="3">
    <source>
        <dbReference type="ARBA" id="ARBA00004624"/>
    </source>
</evidence>
<evidence type="ECO:0000256" key="1">
    <source>
        <dbReference type="ARBA" id="ARBA00002660"/>
    </source>
</evidence>
<dbReference type="PANTHER" id="PTHR21426:SF12">
    <property type="entry name" value="EXOCYST COMPLEX COMPONENT 8"/>
    <property type="match status" value="1"/>
</dbReference>
<dbReference type="EMBL" id="CAJNOK010000098">
    <property type="protein sequence ID" value="CAF0729076.1"/>
    <property type="molecule type" value="Genomic_DNA"/>
</dbReference>
<keyword evidence="6" id="KW-0813">Transport</keyword>
<evidence type="ECO:0000259" key="9">
    <source>
        <dbReference type="SMART" id="SM00233"/>
    </source>
</evidence>
<dbReference type="Gene3D" id="1.20.58.1210">
    <property type="entry name" value="Exo84p, N-terminal helical domain"/>
    <property type="match status" value="1"/>
</dbReference>
<dbReference type="InterPro" id="IPR042561">
    <property type="entry name" value="Exo84_C_1"/>
</dbReference>
<evidence type="ECO:0000256" key="5">
    <source>
        <dbReference type="ARBA" id="ARBA00017509"/>
    </source>
</evidence>
<dbReference type="Proteomes" id="UP000682733">
    <property type="component" value="Unassembled WGS sequence"/>
</dbReference>
<dbReference type="InterPro" id="IPR032403">
    <property type="entry name" value="Exo84_C"/>
</dbReference>
<evidence type="ECO:0000313" key="11">
    <source>
        <dbReference type="EMBL" id="CAF3503842.1"/>
    </source>
</evidence>
<proteinExistence type="inferred from homology"/>
<evidence type="ECO:0000256" key="4">
    <source>
        <dbReference type="ARBA" id="ARBA00007210"/>
    </source>
</evidence>
<evidence type="ECO:0000313" key="12">
    <source>
        <dbReference type="Proteomes" id="UP000677228"/>
    </source>
</evidence>
<dbReference type="GO" id="GO:0006893">
    <property type="term" value="P:Golgi to plasma membrane transport"/>
    <property type="evidence" value="ECO:0007669"/>
    <property type="project" value="TreeGrafter"/>
</dbReference>
<evidence type="ECO:0000256" key="2">
    <source>
        <dbReference type="ARBA" id="ARBA00004556"/>
    </source>
</evidence>
<dbReference type="GO" id="GO:0000145">
    <property type="term" value="C:exocyst"/>
    <property type="evidence" value="ECO:0007669"/>
    <property type="project" value="InterPro"/>
</dbReference>
<keyword evidence="8" id="KW-0653">Protein transport</keyword>
<dbReference type="Proteomes" id="UP000677228">
    <property type="component" value="Unassembled WGS sequence"/>
</dbReference>
<name>A0A8S2CP56_9BILA</name>
<reference evidence="10" key="1">
    <citation type="submission" date="2021-02" db="EMBL/GenBank/DDBJ databases">
        <authorList>
            <person name="Nowell W R."/>
        </authorList>
    </citation>
    <scope>NUCLEOTIDE SEQUENCE</scope>
</reference>
<evidence type="ECO:0000256" key="8">
    <source>
        <dbReference type="ARBA" id="ARBA00022927"/>
    </source>
</evidence>
<evidence type="ECO:0000256" key="6">
    <source>
        <dbReference type="ARBA" id="ARBA00022448"/>
    </source>
</evidence>
<dbReference type="GO" id="GO:0015031">
    <property type="term" value="P:protein transport"/>
    <property type="evidence" value="ECO:0007669"/>
    <property type="project" value="UniProtKB-KW"/>
</dbReference>
<comment type="caution">
    <text evidence="10">The sequence shown here is derived from an EMBL/GenBank/DDBJ whole genome shotgun (WGS) entry which is preliminary data.</text>
</comment>
<organism evidence="10 12">
    <name type="scientific">Didymodactylos carnosus</name>
    <dbReference type="NCBI Taxonomy" id="1234261"/>
    <lineage>
        <taxon>Eukaryota</taxon>
        <taxon>Metazoa</taxon>
        <taxon>Spiralia</taxon>
        <taxon>Gnathifera</taxon>
        <taxon>Rotifera</taxon>
        <taxon>Eurotatoria</taxon>
        <taxon>Bdelloidea</taxon>
        <taxon>Philodinida</taxon>
        <taxon>Philodinidae</taxon>
        <taxon>Didymodactylos</taxon>
    </lineage>
</organism>
<dbReference type="SUPFAM" id="SSF50729">
    <property type="entry name" value="PH domain-like"/>
    <property type="match status" value="1"/>
</dbReference>
<comment type="similarity">
    <text evidence="4">Belongs to the EXO84 family.</text>
</comment>
<dbReference type="SMART" id="SM00233">
    <property type="entry name" value="PH"/>
    <property type="match status" value="1"/>
</dbReference>
<comment type="function">
    <text evidence="1">Component of the exocyst complex involved in the docking of exocytic vesicles with fusion sites on the plasma membrane.</text>
</comment>
<dbReference type="InterPro" id="IPR011993">
    <property type="entry name" value="PH-like_dom_sf"/>
</dbReference>
<dbReference type="InterPro" id="IPR033961">
    <property type="entry name" value="Exo84"/>
</dbReference>
<feature type="domain" description="PH" evidence="9">
    <location>
        <begin position="141"/>
        <end position="267"/>
    </location>
</feature>
<dbReference type="InterPro" id="IPR016159">
    <property type="entry name" value="Cullin_repeat-like_dom_sf"/>
</dbReference>
<evidence type="ECO:0000313" key="10">
    <source>
        <dbReference type="EMBL" id="CAF0729076.1"/>
    </source>
</evidence>
<dbReference type="GO" id="GO:0048471">
    <property type="term" value="C:perinuclear region of cytoplasm"/>
    <property type="evidence" value="ECO:0007669"/>
    <property type="project" value="UniProtKB-SubCell"/>
</dbReference>
<protein>
    <recommendedName>
        <fullName evidence="5">Exocyst complex component 8</fullName>
    </recommendedName>
</protein>
<dbReference type="EMBL" id="CAJOBA010000098">
    <property type="protein sequence ID" value="CAF3503842.1"/>
    <property type="molecule type" value="Genomic_DNA"/>
</dbReference>
<gene>
    <name evidence="10" type="ORF">OVA965_LOCUS663</name>
    <name evidence="11" type="ORF">TMI583_LOCUS663</name>
</gene>
<evidence type="ECO:0000256" key="7">
    <source>
        <dbReference type="ARBA" id="ARBA00022483"/>
    </source>
</evidence>
<dbReference type="GO" id="GO:0030426">
    <property type="term" value="C:growth cone"/>
    <property type="evidence" value="ECO:0007669"/>
    <property type="project" value="UniProtKB-SubCell"/>
</dbReference>
<keyword evidence="7" id="KW-0268">Exocytosis</keyword>
<dbReference type="Gene3D" id="2.30.29.30">
    <property type="entry name" value="Pleckstrin-homology domain (PH domain)/Phosphotyrosine-binding domain (PTB)"/>
    <property type="match status" value="1"/>
</dbReference>
<comment type="subcellular location">
    <subcellularLocation>
        <location evidence="3">Cell projection</location>
        <location evidence="3">Growth cone</location>
    </subcellularLocation>
    <subcellularLocation>
        <location evidence="2">Cytoplasm</location>
        <location evidence="2">Perinuclear region</location>
    </subcellularLocation>
</comment>
<dbReference type="InterPro" id="IPR042560">
    <property type="entry name" value="Exo84_C_2"/>
</dbReference>
<sequence length="709" mass="83126">MEFSDSDPTFRLRFLTPKFEPDDFVQSIASKSIGSVDLMNMKRRMYLIASEAKTELKQNVYRNHTKFIDTAKEVSSLESEVYQLHSLLADEKSLLNTVKELLNVEDKSGKPTASSDSDSWELLVRHCESLGLVSSNSDRRLLYSGKLFEVKSEVSPKTTIAKSPLPTSSYVTHQCYGLLFTDCFIIAKSSNIRTATAYDVDQVFKFTMDDKDSNKQHQQIQISNIKDDQYRNAFCLKHNMEVVTLLCDSSQSKKTWLEWFESVLYPKQRRGSLLYTDSDQISAVHDKKHQSSLEEDFYNDEWVTNTTENLTILLAERNFDQALNLILKARTHSSQFQQQQNQQQTLPFIDEYLKSIKGKEQELCKLIEKEIYNICERGCSMINSIKHYYHHIQILKKLGYISKACDLFIYIQNSLMNTTLKQTKLEELNVVYVENYSSTFFTRLAGSYYEFIQIFKDNKSTFSKFIVWITNEIEKLIKILRNQHYIGSRNFGFTMKNIEILLLKANDFSIKLIDVKFLFEEYLEQVLISTIKDQKDLIIDTLRQRHREEKWTPINLQTNERLEQLYYEFHELGLDSKTFLQDYVIISENGNVSIDLAPSTLQFSKAYLLFSRDIYKIHYTLINQTIVEALVELIKLHLKYYERALLQTQQMANDKQNQQLKLFILKNVDFSLNHLFHYVDNLYRPKIGNSVKFFTKVYDKLPKLQEMAS</sequence>
<dbReference type="GO" id="GO:0006887">
    <property type="term" value="P:exocytosis"/>
    <property type="evidence" value="ECO:0007669"/>
    <property type="project" value="UniProtKB-KW"/>
</dbReference>
<accession>A0A8S2CP56</accession>
<dbReference type="Pfam" id="PF16528">
    <property type="entry name" value="Exo84_C"/>
    <property type="match status" value="1"/>
</dbReference>
<dbReference type="SUPFAM" id="SSF74788">
    <property type="entry name" value="Cullin repeat-like"/>
    <property type="match status" value="1"/>
</dbReference>
<dbReference type="Pfam" id="PF08700">
    <property type="entry name" value="VPS51_Exo84_N"/>
    <property type="match status" value="1"/>
</dbReference>
<dbReference type="PANTHER" id="PTHR21426">
    <property type="entry name" value="EXOCYST COMPLEX COMPONENT 8"/>
    <property type="match status" value="1"/>
</dbReference>
<dbReference type="InterPro" id="IPR001849">
    <property type="entry name" value="PH_domain"/>
</dbReference>
<dbReference type="AlphaFoldDB" id="A0A8S2CP56"/>
<dbReference type="Gene3D" id="1.20.58.1220">
    <property type="entry name" value="Exo84p, C-terminal helical domain"/>
    <property type="match status" value="1"/>
</dbReference>